<protein>
    <submittedName>
        <fullName evidence="2">Uncharacterized protein</fullName>
    </submittedName>
</protein>
<proteinExistence type="predicted"/>
<evidence type="ECO:0000256" key="1">
    <source>
        <dbReference type="SAM" id="Phobius"/>
    </source>
</evidence>
<feature type="transmembrane region" description="Helical" evidence="1">
    <location>
        <begin position="50"/>
        <end position="72"/>
    </location>
</feature>
<organism evidence="2 3">
    <name type="scientific">Actinomycetospora atypica</name>
    <dbReference type="NCBI Taxonomy" id="1290095"/>
    <lineage>
        <taxon>Bacteria</taxon>
        <taxon>Bacillati</taxon>
        <taxon>Actinomycetota</taxon>
        <taxon>Actinomycetes</taxon>
        <taxon>Pseudonocardiales</taxon>
        <taxon>Pseudonocardiaceae</taxon>
        <taxon>Actinomycetospora</taxon>
    </lineage>
</organism>
<reference evidence="3" key="1">
    <citation type="journal article" date="2019" name="Int. J. Syst. Evol. Microbiol.">
        <title>The Global Catalogue of Microorganisms (GCM) 10K type strain sequencing project: providing services to taxonomists for standard genome sequencing and annotation.</title>
        <authorList>
            <consortium name="The Broad Institute Genomics Platform"/>
            <consortium name="The Broad Institute Genome Sequencing Center for Infectious Disease"/>
            <person name="Wu L."/>
            <person name="Ma J."/>
        </authorList>
    </citation>
    <scope>NUCLEOTIDE SEQUENCE [LARGE SCALE GENOMIC DNA]</scope>
    <source>
        <strain evidence="3">CGMCC 4.7093</strain>
    </source>
</reference>
<keyword evidence="1" id="KW-1133">Transmembrane helix</keyword>
<keyword evidence="3" id="KW-1185">Reference proteome</keyword>
<sequence length="104" mass="11079">MRATLSELLGRVTWPPPDTDRNRFLFRLTFPLACVAAVYVLAFAVASDGLLPYVVSVILLVVALMSGIGLLLMRAQRQELAAAEAAELERAGLGSGGAATRHGR</sequence>
<gene>
    <name evidence="2" type="ORF">ACFPBZ_27665</name>
</gene>
<evidence type="ECO:0000313" key="2">
    <source>
        <dbReference type="EMBL" id="MFC5066017.1"/>
    </source>
</evidence>
<keyword evidence="1" id="KW-0472">Membrane</keyword>
<keyword evidence="1" id="KW-0812">Transmembrane</keyword>
<evidence type="ECO:0000313" key="3">
    <source>
        <dbReference type="Proteomes" id="UP001595947"/>
    </source>
</evidence>
<dbReference type="EMBL" id="JBHSIV010000054">
    <property type="protein sequence ID" value="MFC5066017.1"/>
    <property type="molecule type" value="Genomic_DNA"/>
</dbReference>
<comment type="caution">
    <text evidence="2">The sequence shown here is derived from an EMBL/GenBank/DDBJ whole genome shotgun (WGS) entry which is preliminary data.</text>
</comment>
<name>A0ABV9YW06_9PSEU</name>
<feature type="transmembrane region" description="Helical" evidence="1">
    <location>
        <begin position="24"/>
        <end position="44"/>
    </location>
</feature>
<dbReference type="Proteomes" id="UP001595947">
    <property type="component" value="Unassembled WGS sequence"/>
</dbReference>
<accession>A0ABV9YW06</accession>
<dbReference type="RefSeq" id="WP_378039334.1">
    <property type="nucleotide sequence ID" value="NZ_JBHSIV010000054.1"/>
</dbReference>